<name>A0A2X2L2F8_SPHMU</name>
<sequence length="60" mass="7098">MSNFRRNNHLAEFISNFKPKNIGIATNVYNLKNIFNSDNYNKELYTNELLSYISGMFNKM</sequence>
<protein>
    <submittedName>
        <fullName evidence="1">Uncharacterized protein</fullName>
    </submittedName>
</protein>
<organism evidence="1 2">
    <name type="scientific">Sphingobacterium multivorum</name>
    <dbReference type="NCBI Taxonomy" id="28454"/>
    <lineage>
        <taxon>Bacteria</taxon>
        <taxon>Pseudomonadati</taxon>
        <taxon>Bacteroidota</taxon>
        <taxon>Sphingobacteriia</taxon>
        <taxon>Sphingobacteriales</taxon>
        <taxon>Sphingobacteriaceae</taxon>
        <taxon>Sphingobacterium</taxon>
    </lineage>
</organism>
<accession>A0A2X2L2F8</accession>
<evidence type="ECO:0000313" key="1">
    <source>
        <dbReference type="EMBL" id="SPZ88189.1"/>
    </source>
</evidence>
<dbReference type="EMBL" id="UAUU01000009">
    <property type="protein sequence ID" value="SPZ88189.1"/>
    <property type="molecule type" value="Genomic_DNA"/>
</dbReference>
<evidence type="ECO:0000313" key="2">
    <source>
        <dbReference type="Proteomes" id="UP000251241"/>
    </source>
</evidence>
<dbReference type="AlphaFoldDB" id="A0A2X2L2F8"/>
<gene>
    <name evidence="1" type="ORF">NCTC11343_03342</name>
</gene>
<reference evidence="1 2" key="1">
    <citation type="submission" date="2018-06" db="EMBL/GenBank/DDBJ databases">
        <authorList>
            <consortium name="Pathogen Informatics"/>
            <person name="Doyle S."/>
        </authorList>
    </citation>
    <scope>NUCLEOTIDE SEQUENCE [LARGE SCALE GENOMIC DNA]</scope>
    <source>
        <strain evidence="1 2">NCTC11343</strain>
    </source>
</reference>
<proteinExistence type="predicted"/>
<dbReference type="Proteomes" id="UP000251241">
    <property type="component" value="Unassembled WGS sequence"/>
</dbReference>